<keyword evidence="1" id="KW-0677">Repeat</keyword>
<dbReference type="InterPro" id="IPR050611">
    <property type="entry name" value="ABCF"/>
</dbReference>
<keyword evidence="2" id="KW-0547">Nucleotide-binding</keyword>
<dbReference type="CDD" id="cd03221">
    <property type="entry name" value="ABCF_EF-3"/>
    <property type="match status" value="1"/>
</dbReference>
<gene>
    <name evidence="6" type="ORF">TSOC_006953</name>
</gene>
<dbReference type="PANTHER" id="PTHR19211">
    <property type="entry name" value="ATP-BINDING TRANSPORT PROTEIN-RELATED"/>
    <property type="match status" value="1"/>
</dbReference>
<dbReference type="Proteomes" id="UP000236333">
    <property type="component" value="Unassembled WGS sequence"/>
</dbReference>
<evidence type="ECO:0000313" key="6">
    <source>
        <dbReference type="EMBL" id="PNH06652.1"/>
    </source>
</evidence>
<dbReference type="InterPro" id="IPR003593">
    <property type="entry name" value="AAA+_ATPase"/>
</dbReference>
<feature type="region of interest" description="Disordered" evidence="4">
    <location>
        <begin position="1"/>
        <end position="23"/>
    </location>
</feature>
<evidence type="ECO:0000256" key="1">
    <source>
        <dbReference type="ARBA" id="ARBA00022737"/>
    </source>
</evidence>
<feature type="region of interest" description="Disordered" evidence="4">
    <location>
        <begin position="485"/>
        <end position="527"/>
    </location>
</feature>
<dbReference type="InterPro" id="IPR003439">
    <property type="entry name" value="ABC_transporter-like_ATP-bd"/>
</dbReference>
<dbReference type="AlphaFoldDB" id="A0A2J8A2B6"/>
<accession>A0A2J8A2B6</accession>
<evidence type="ECO:0000256" key="2">
    <source>
        <dbReference type="ARBA" id="ARBA00022741"/>
    </source>
</evidence>
<dbReference type="GO" id="GO:0016887">
    <property type="term" value="F:ATP hydrolysis activity"/>
    <property type="evidence" value="ECO:0007669"/>
    <property type="project" value="InterPro"/>
</dbReference>
<comment type="caution">
    <text evidence="6">The sequence shown here is derived from an EMBL/GenBank/DDBJ whole genome shotgun (WGS) entry which is preliminary data.</text>
</comment>
<dbReference type="Pfam" id="PF12848">
    <property type="entry name" value="ABC_tran_Xtn"/>
    <property type="match status" value="1"/>
</dbReference>
<dbReference type="OrthoDB" id="2110130at2759"/>
<proteinExistence type="predicted"/>
<dbReference type="InterPro" id="IPR027417">
    <property type="entry name" value="P-loop_NTPase"/>
</dbReference>
<feature type="compositionally biased region" description="Low complexity" evidence="4">
    <location>
        <begin position="496"/>
        <end position="505"/>
    </location>
</feature>
<dbReference type="PANTHER" id="PTHR19211:SF14">
    <property type="entry name" value="ATP-BINDING CASSETTE SUB-FAMILY F MEMBER 1"/>
    <property type="match status" value="1"/>
</dbReference>
<organism evidence="6 7">
    <name type="scientific">Tetrabaena socialis</name>
    <dbReference type="NCBI Taxonomy" id="47790"/>
    <lineage>
        <taxon>Eukaryota</taxon>
        <taxon>Viridiplantae</taxon>
        <taxon>Chlorophyta</taxon>
        <taxon>core chlorophytes</taxon>
        <taxon>Chlorophyceae</taxon>
        <taxon>CS clade</taxon>
        <taxon>Chlamydomonadales</taxon>
        <taxon>Tetrabaenaceae</taxon>
        <taxon>Tetrabaena</taxon>
    </lineage>
</organism>
<name>A0A2J8A2B6_9CHLO</name>
<dbReference type="GO" id="GO:0005524">
    <property type="term" value="F:ATP binding"/>
    <property type="evidence" value="ECO:0007669"/>
    <property type="project" value="UniProtKB-KW"/>
</dbReference>
<dbReference type="SMART" id="SM00382">
    <property type="entry name" value="AAA"/>
    <property type="match status" value="2"/>
</dbReference>
<dbReference type="SUPFAM" id="SSF52540">
    <property type="entry name" value="P-loop containing nucleoside triphosphate hydrolases"/>
    <property type="match status" value="2"/>
</dbReference>
<reference evidence="6 7" key="1">
    <citation type="journal article" date="2017" name="Mol. Biol. Evol.">
        <title>The 4-celled Tetrabaena socialis nuclear genome reveals the essential components for genetic control of cell number at the origin of multicellularity in the volvocine lineage.</title>
        <authorList>
            <person name="Featherston J."/>
            <person name="Arakaki Y."/>
            <person name="Hanschen E.R."/>
            <person name="Ferris P.J."/>
            <person name="Michod R.E."/>
            <person name="Olson B.J.S.C."/>
            <person name="Nozaki H."/>
            <person name="Durand P.M."/>
        </authorList>
    </citation>
    <scope>NUCLEOTIDE SEQUENCE [LARGE SCALE GENOMIC DNA]</scope>
    <source>
        <strain evidence="6 7">NIES-571</strain>
    </source>
</reference>
<feature type="compositionally biased region" description="Gly residues" evidence="4">
    <location>
        <begin position="506"/>
        <end position="525"/>
    </location>
</feature>
<dbReference type="InterPro" id="IPR032781">
    <property type="entry name" value="ABC_tran_Xtn"/>
</dbReference>
<keyword evidence="7" id="KW-1185">Reference proteome</keyword>
<dbReference type="Pfam" id="PF00005">
    <property type="entry name" value="ABC_tran"/>
    <property type="match status" value="2"/>
</dbReference>
<sequence length="676" mass="69594">MPGVEKRDHDISGSSSDSGGDGPLVEVAVQLSRFHLETLEGSATGDVDIRGLCLAVGDRELLRDAHLWLKRGTRYGLVGRNGSGKSTLLRSCADKTIPGFPRDMQVDTTRPPQVLYVQQENVPGDGRSALQTVLDEGSRRGALEAAVARLEGAMDAAAAEDYLSARCPGQAVLLVSHDRSFLQAVAQETIVLRDGGLQYFPGTYEAYVQARAEAAVHKERQVAGQERQKAHLVDTVARAERAAREAGDDKRLLQAASRRKKIDRLGSEKTEDGKRFKRSYWAGYHETQRPQVELDKPEEAVVLQLPPPEQLRQRGPLLQLRDVTVAYPGSTAAHAGRGGGCCGGGAAGSAVASAAPTAPGAAAAGAAKGAAAGRGAKGAAAAAAKTGRGSAVAAAKGGAGRAKMSAAAMATAEAGGGGAVLRGVTLDIEQGARIGLLGLNGSGKSSLMRVLSGALPPAAGEVCSPCPRLVVGCLDQHSGRLLLQEHGGRGQGAGGEQQEQQEGKAVGAGAGPGAGVGAGAGGGGGPPTPFSAVQAAAPHLKSQEVYDYLAKLAVQGPMANTPLAALSGGQRCLVALALVMLQRPHVLLLDEPTNHLDLLTVQALATAVREWEGAAVIASHDLRFLSDTCDQVWVVEGGEVRRQPQPDPVGAVAAYASRLMERVRRRRGGAGGAVAT</sequence>
<protein>
    <submittedName>
        <fullName evidence="6">Putative ABC transporter ATP-binding protein C29A3.09c</fullName>
    </submittedName>
</protein>
<feature type="domain" description="ABC transporter" evidence="5">
    <location>
        <begin position="404"/>
        <end position="662"/>
    </location>
</feature>
<dbReference type="Gene3D" id="3.40.50.300">
    <property type="entry name" value="P-loop containing nucleotide triphosphate hydrolases"/>
    <property type="match status" value="3"/>
</dbReference>
<evidence type="ECO:0000256" key="3">
    <source>
        <dbReference type="ARBA" id="ARBA00022840"/>
    </source>
</evidence>
<dbReference type="EMBL" id="PGGS01000222">
    <property type="protein sequence ID" value="PNH06652.1"/>
    <property type="molecule type" value="Genomic_DNA"/>
</dbReference>
<keyword evidence="3 6" id="KW-0067">ATP-binding</keyword>
<feature type="compositionally biased region" description="Basic and acidic residues" evidence="4">
    <location>
        <begin position="1"/>
        <end position="11"/>
    </location>
</feature>
<evidence type="ECO:0000313" key="7">
    <source>
        <dbReference type="Proteomes" id="UP000236333"/>
    </source>
</evidence>
<evidence type="ECO:0000256" key="4">
    <source>
        <dbReference type="SAM" id="MobiDB-lite"/>
    </source>
</evidence>
<dbReference type="PROSITE" id="PS50893">
    <property type="entry name" value="ABC_TRANSPORTER_2"/>
    <property type="match status" value="1"/>
</dbReference>
<evidence type="ECO:0000259" key="5">
    <source>
        <dbReference type="PROSITE" id="PS50893"/>
    </source>
</evidence>